<dbReference type="PANTHER" id="PTHR30582">
    <property type="entry name" value="L,D-TRANSPEPTIDASE"/>
    <property type="match status" value="1"/>
</dbReference>
<feature type="region of interest" description="Disordered" evidence="8">
    <location>
        <begin position="490"/>
        <end position="512"/>
    </location>
</feature>
<evidence type="ECO:0000256" key="6">
    <source>
        <dbReference type="ARBA" id="ARBA00023316"/>
    </source>
</evidence>
<gene>
    <name evidence="10" type="ORF">C0081_16935</name>
</gene>
<comment type="similarity">
    <text evidence="2">Belongs to the YkuD family.</text>
</comment>
<dbReference type="NCBIfam" id="NF004786">
    <property type="entry name" value="PRK06132.1-3"/>
    <property type="match status" value="1"/>
</dbReference>
<evidence type="ECO:0000256" key="3">
    <source>
        <dbReference type="ARBA" id="ARBA00022679"/>
    </source>
</evidence>
<keyword evidence="3" id="KW-0808">Transferase</keyword>
<dbReference type="Pfam" id="PF03734">
    <property type="entry name" value="YkuD"/>
    <property type="match status" value="1"/>
</dbReference>
<dbReference type="PANTHER" id="PTHR30582:SF2">
    <property type="entry name" value="L,D-TRANSPEPTIDASE YCIB-RELATED"/>
    <property type="match status" value="1"/>
</dbReference>
<dbReference type="Gene3D" id="1.10.101.10">
    <property type="entry name" value="PGBD-like superfamily/PGBD"/>
    <property type="match status" value="1"/>
</dbReference>
<dbReference type="GO" id="GO:0071972">
    <property type="term" value="F:peptidoglycan L,D-transpeptidase activity"/>
    <property type="evidence" value="ECO:0007669"/>
    <property type="project" value="TreeGrafter"/>
</dbReference>
<sequence length="529" mass="57974">MRDILISIGLMYKFLFFVLGIRRLGHMKSTTGYVGLTISILLSSSGLTTANETTLEQAPVASKSAAAIKMSENAPVQIIISRKDQSLRVFRGNQEIAKSKVSTGKRGHTTPTGIFSILEKRKRHFSNIYNSAPMPYMQRLTWSGIALHESNSVPSYPASHGCVRLPRGFAKKLFSLTERGAHVIIANRDATPQQIQHQMLFQPQEVDVSDKLSGLDPSLMNPVQGLGKITLLSDRPAQDDVAHLVAKRMNQFNEIKKSKKPLRIFITRQARGNLVREIQVTLNTLGFDAGTPDGRVGKATNAAVRAFLASKQGSIEARMYGTTPRINQALLDQLYQAAGKGKVPTGHLFVRHNFKPLFDAPIQISNPDTPLGAHLFTASASDVNEGQLDWLAVNLGDKFSQDLQSRLGVKQAKEDTGIVASTDVLNRITIPDNVRAQINHLIKIGASLTISDRGFSRETTDVGTDFIVLTKPSIPTRAVAKTKNTVKRKAVAARNSATERKVAAQKAKKSAKPKTQTIFSFFKKKKSSS</sequence>
<dbReference type="Proteomes" id="UP000234881">
    <property type="component" value="Unassembled WGS sequence"/>
</dbReference>
<keyword evidence="11" id="KW-1185">Reference proteome</keyword>
<dbReference type="PROSITE" id="PS52029">
    <property type="entry name" value="LD_TPASE"/>
    <property type="match status" value="1"/>
</dbReference>
<name>A0A2N5XMT3_9HYPH</name>
<dbReference type="GO" id="GO:0005576">
    <property type="term" value="C:extracellular region"/>
    <property type="evidence" value="ECO:0007669"/>
    <property type="project" value="TreeGrafter"/>
</dbReference>
<evidence type="ECO:0000256" key="8">
    <source>
        <dbReference type="SAM" id="MobiDB-lite"/>
    </source>
</evidence>
<evidence type="ECO:0000256" key="4">
    <source>
        <dbReference type="ARBA" id="ARBA00022960"/>
    </source>
</evidence>
<keyword evidence="4 7" id="KW-0133">Cell shape</keyword>
<dbReference type="NCBIfam" id="NF004785">
    <property type="entry name" value="PRK06132.1-2"/>
    <property type="match status" value="1"/>
</dbReference>
<evidence type="ECO:0000313" key="11">
    <source>
        <dbReference type="Proteomes" id="UP000234881"/>
    </source>
</evidence>
<keyword evidence="5 7" id="KW-0573">Peptidoglycan synthesis</keyword>
<dbReference type="EMBL" id="PKUQ01000042">
    <property type="protein sequence ID" value="PLW75795.1"/>
    <property type="molecule type" value="Genomic_DNA"/>
</dbReference>
<dbReference type="OrthoDB" id="463216at2"/>
<comment type="pathway">
    <text evidence="1 7">Cell wall biogenesis; peptidoglycan biosynthesis.</text>
</comment>
<comment type="caution">
    <text evidence="10">The sequence shown here is derived from an EMBL/GenBank/DDBJ whole genome shotgun (WGS) entry which is preliminary data.</text>
</comment>
<organism evidence="10 11">
    <name type="scientific">Cohaesibacter celericrescens</name>
    <dbReference type="NCBI Taxonomy" id="2067669"/>
    <lineage>
        <taxon>Bacteria</taxon>
        <taxon>Pseudomonadati</taxon>
        <taxon>Pseudomonadota</taxon>
        <taxon>Alphaproteobacteria</taxon>
        <taxon>Hyphomicrobiales</taxon>
        <taxon>Cohaesibacteraceae</taxon>
    </lineage>
</organism>
<accession>A0A2N5XMT3</accession>
<keyword evidence="6 7" id="KW-0961">Cell wall biogenesis/degradation</keyword>
<dbReference type="InterPro" id="IPR036366">
    <property type="entry name" value="PGBDSf"/>
</dbReference>
<dbReference type="InterPro" id="IPR002477">
    <property type="entry name" value="Peptidoglycan-bd-like"/>
</dbReference>
<evidence type="ECO:0000256" key="7">
    <source>
        <dbReference type="PROSITE-ProRule" id="PRU01373"/>
    </source>
</evidence>
<dbReference type="SUPFAM" id="SSF141523">
    <property type="entry name" value="L,D-transpeptidase catalytic domain-like"/>
    <property type="match status" value="1"/>
</dbReference>
<dbReference type="GO" id="GO:0071555">
    <property type="term" value="P:cell wall organization"/>
    <property type="evidence" value="ECO:0007669"/>
    <property type="project" value="UniProtKB-UniRule"/>
</dbReference>
<feature type="active site" description="Nucleophile" evidence="7">
    <location>
        <position position="162"/>
    </location>
</feature>
<proteinExistence type="inferred from homology"/>
<evidence type="ECO:0000256" key="2">
    <source>
        <dbReference type="ARBA" id="ARBA00005992"/>
    </source>
</evidence>
<dbReference type="InterPro" id="IPR038063">
    <property type="entry name" value="Transpep_catalytic_dom"/>
</dbReference>
<dbReference type="Pfam" id="PF01471">
    <property type="entry name" value="PG_binding_1"/>
    <property type="match status" value="1"/>
</dbReference>
<dbReference type="SUPFAM" id="SSF47090">
    <property type="entry name" value="PGBD-like"/>
    <property type="match status" value="1"/>
</dbReference>
<dbReference type="GO" id="GO:0008360">
    <property type="term" value="P:regulation of cell shape"/>
    <property type="evidence" value="ECO:0007669"/>
    <property type="project" value="UniProtKB-UniRule"/>
</dbReference>
<evidence type="ECO:0000256" key="5">
    <source>
        <dbReference type="ARBA" id="ARBA00022984"/>
    </source>
</evidence>
<protein>
    <recommendedName>
        <fullName evidence="9">L,D-TPase catalytic domain-containing protein</fullName>
    </recommendedName>
</protein>
<evidence type="ECO:0000313" key="10">
    <source>
        <dbReference type="EMBL" id="PLW75795.1"/>
    </source>
</evidence>
<evidence type="ECO:0000259" key="9">
    <source>
        <dbReference type="PROSITE" id="PS52029"/>
    </source>
</evidence>
<dbReference type="InterPro" id="IPR050979">
    <property type="entry name" value="LD-transpeptidase"/>
</dbReference>
<dbReference type="GO" id="GO:0016740">
    <property type="term" value="F:transferase activity"/>
    <property type="evidence" value="ECO:0007669"/>
    <property type="project" value="UniProtKB-KW"/>
</dbReference>
<dbReference type="InterPro" id="IPR036365">
    <property type="entry name" value="PGBD-like_sf"/>
</dbReference>
<evidence type="ECO:0000256" key="1">
    <source>
        <dbReference type="ARBA" id="ARBA00004752"/>
    </source>
</evidence>
<dbReference type="InterPro" id="IPR005490">
    <property type="entry name" value="LD_TPept_cat_dom"/>
</dbReference>
<feature type="active site" description="Proton donor/acceptor" evidence="7">
    <location>
        <position position="148"/>
    </location>
</feature>
<dbReference type="GO" id="GO:0018104">
    <property type="term" value="P:peptidoglycan-protein cross-linking"/>
    <property type="evidence" value="ECO:0007669"/>
    <property type="project" value="TreeGrafter"/>
</dbReference>
<reference evidence="10 11" key="1">
    <citation type="submission" date="2018-01" db="EMBL/GenBank/DDBJ databases">
        <title>The draft genome sequence of Cohaesibacter sp. H1304.</title>
        <authorList>
            <person name="Wang N.-N."/>
            <person name="Du Z.-J."/>
        </authorList>
    </citation>
    <scope>NUCLEOTIDE SEQUENCE [LARGE SCALE GENOMIC DNA]</scope>
    <source>
        <strain evidence="10 11">H1304</strain>
    </source>
</reference>
<dbReference type="AlphaFoldDB" id="A0A2N5XMT3"/>
<dbReference type="CDD" id="cd16913">
    <property type="entry name" value="YkuD_like"/>
    <property type="match status" value="1"/>
</dbReference>
<dbReference type="Gene3D" id="2.40.440.10">
    <property type="entry name" value="L,D-transpeptidase catalytic domain-like"/>
    <property type="match status" value="1"/>
</dbReference>
<dbReference type="UniPathway" id="UPA00219"/>
<feature type="domain" description="L,D-TPase catalytic" evidence="9">
    <location>
        <begin position="76"/>
        <end position="186"/>
    </location>
</feature>